<accession>A0A5R8KBP5</accession>
<evidence type="ECO:0000256" key="9">
    <source>
        <dbReference type="ARBA" id="ARBA00023264"/>
    </source>
</evidence>
<proteinExistence type="inferred from homology"/>
<dbReference type="AlphaFoldDB" id="A0A5R8KBP5"/>
<name>A0A5R8KBP5_9BACT</name>
<feature type="transmembrane region" description="Helical" evidence="10">
    <location>
        <begin position="174"/>
        <end position="191"/>
    </location>
</feature>
<keyword evidence="12" id="KW-1185">Reference proteome</keyword>
<dbReference type="EMBL" id="VAUV01000011">
    <property type="protein sequence ID" value="TLD69716.1"/>
    <property type="molecule type" value="Genomic_DNA"/>
</dbReference>
<keyword evidence="5 10" id="KW-1133">Transmembrane helix</keyword>
<keyword evidence="6 10" id="KW-0443">Lipid metabolism</keyword>
<organism evidence="11 12">
    <name type="scientific">Phragmitibacter flavus</name>
    <dbReference type="NCBI Taxonomy" id="2576071"/>
    <lineage>
        <taxon>Bacteria</taxon>
        <taxon>Pseudomonadati</taxon>
        <taxon>Verrucomicrobiota</taxon>
        <taxon>Verrucomicrobiia</taxon>
        <taxon>Verrucomicrobiales</taxon>
        <taxon>Verrucomicrobiaceae</taxon>
        <taxon>Phragmitibacter</taxon>
    </lineage>
</organism>
<dbReference type="NCBIfam" id="TIGR00023">
    <property type="entry name" value="glycerol-3-phosphate 1-O-acyltransferase PlsY"/>
    <property type="match status" value="1"/>
</dbReference>
<keyword evidence="1 10" id="KW-1003">Cell membrane</keyword>
<evidence type="ECO:0000256" key="3">
    <source>
        <dbReference type="ARBA" id="ARBA00022679"/>
    </source>
</evidence>
<dbReference type="GO" id="GO:0043772">
    <property type="term" value="F:acyl-phosphate glycerol-3-phosphate acyltransferase activity"/>
    <property type="evidence" value="ECO:0007669"/>
    <property type="project" value="UniProtKB-UniRule"/>
</dbReference>
<reference evidence="11 12" key="1">
    <citation type="submission" date="2019-05" db="EMBL/GenBank/DDBJ databases">
        <title>Verrucobacter flavum gen. nov., sp. nov. a new member of the family Verrucomicrobiaceae.</title>
        <authorList>
            <person name="Szuroczki S."/>
            <person name="Abbaszade G."/>
            <person name="Szabo A."/>
            <person name="Felfoldi T."/>
            <person name="Schumann P."/>
            <person name="Boka K."/>
            <person name="Keki Z."/>
            <person name="Toumi M."/>
            <person name="Toth E."/>
        </authorList>
    </citation>
    <scope>NUCLEOTIDE SEQUENCE [LARGE SCALE GENOMIC DNA]</scope>
    <source>
        <strain evidence="11 12">MG-N-17</strain>
    </source>
</reference>
<keyword evidence="4 10" id="KW-0812">Transmembrane</keyword>
<evidence type="ECO:0000256" key="6">
    <source>
        <dbReference type="ARBA" id="ARBA00023098"/>
    </source>
</evidence>
<evidence type="ECO:0000256" key="2">
    <source>
        <dbReference type="ARBA" id="ARBA00022516"/>
    </source>
</evidence>
<dbReference type="InterPro" id="IPR003811">
    <property type="entry name" value="G3P_acylTferase_PlsY"/>
</dbReference>
<feature type="transmembrane region" description="Helical" evidence="10">
    <location>
        <begin position="117"/>
        <end position="141"/>
    </location>
</feature>
<gene>
    <name evidence="10 11" type="primary">plsY</name>
    <name evidence="11" type="ORF">FEM03_15420</name>
</gene>
<dbReference type="GO" id="GO:0008654">
    <property type="term" value="P:phospholipid biosynthetic process"/>
    <property type="evidence" value="ECO:0007669"/>
    <property type="project" value="UniProtKB-UniRule"/>
</dbReference>
<keyword evidence="11" id="KW-0012">Acyltransferase</keyword>
<evidence type="ECO:0000313" key="12">
    <source>
        <dbReference type="Proteomes" id="UP000306196"/>
    </source>
</evidence>
<comment type="similarity">
    <text evidence="10">Belongs to the PlsY family.</text>
</comment>
<comment type="subcellular location">
    <subcellularLocation>
        <location evidence="10">Cell membrane</location>
        <topology evidence="10">Multi-pass membrane protein</topology>
    </subcellularLocation>
</comment>
<evidence type="ECO:0000256" key="7">
    <source>
        <dbReference type="ARBA" id="ARBA00023136"/>
    </source>
</evidence>
<evidence type="ECO:0000256" key="5">
    <source>
        <dbReference type="ARBA" id="ARBA00022989"/>
    </source>
</evidence>
<evidence type="ECO:0000256" key="1">
    <source>
        <dbReference type="ARBA" id="ARBA00022475"/>
    </source>
</evidence>
<protein>
    <recommendedName>
        <fullName evidence="10">Glycerol-3-phosphate acyltransferase</fullName>
    </recommendedName>
    <alternativeName>
        <fullName evidence="10">Acyl-PO4 G3P acyltransferase</fullName>
    </alternativeName>
    <alternativeName>
        <fullName evidence="10">Acyl-phosphate--glycerol-3-phosphate acyltransferase</fullName>
    </alternativeName>
    <alternativeName>
        <fullName evidence="10">G3P acyltransferase</fullName>
        <shortName evidence="10">GPAT</shortName>
        <ecNumber evidence="10">2.3.1.275</ecNumber>
    </alternativeName>
    <alternativeName>
        <fullName evidence="10">Lysophosphatidic acid synthase</fullName>
        <shortName evidence="10">LPA synthase</shortName>
    </alternativeName>
</protein>
<keyword evidence="9 10" id="KW-1208">Phospholipid metabolism</keyword>
<dbReference type="UniPathway" id="UPA00085"/>
<dbReference type="HAMAP" id="MF_01043">
    <property type="entry name" value="PlsY"/>
    <property type="match status" value="1"/>
</dbReference>
<evidence type="ECO:0000256" key="8">
    <source>
        <dbReference type="ARBA" id="ARBA00023209"/>
    </source>
</evidence>
<keyword evidence="2 10" id="KW-0444">Lipid biosynthesis</keyword>
<keyword evidence="3 10" id="KW-0808">Transferase</keyword>
<keyword evidence="7 10" id="KW-0472">Membrane</keyword>
<dbReference type="OrthoDB" id="9777124at2"/>
<keyword evidence="8 10" id="KW-0594">Phospholipid biosynthesis</keyword>
<sequence length="217" mass="23270">MSFLPAAVLLIAIAWFCGSLPFGYLMGKWHGIDIRKHGSGNIGATNVLRVLGKKAGIPVFALDMLKGLLPVLLVSWSSWLNGAEANTVGLVEVLCAAAAVLGHSFTFWLGFKGGKGVATSAGALIGLAPWALVVALVVWLVIFYTTRYVALASVVSAISLPVAMAVIMTIDERWNLVLLGLGIVLGVLVVVRHRSNLQRLLQGKENRFEKKNKKEKP</sequence>
<feature type="transmembrane region" description="Helical" evidence="10">
    <location>
        <begin position="148"/>
        <end position="168"/>
    </location>
</feature>
<comment type="pathway">
    <text evidence="10">Lipid metabolism; phospholipid metabolism.</text>
</comment>
<dbReference type="Proteomes" id="UP000306196">
    <property type="component" value="Unassembled WGS sequence"/>
</dbReference>
<evidence type="ECO:0000313" key="11">
    <source>
        <dbReference type="EMBL" id="TLD69716.1"/>
    </source>
</evidence>
<comment type="catalytic activity">
    <reaction evidence="10">
        <text>an acyl phosphate + sn-glycerol 3-phosphate = a 1-acyl-sn-glycero-3-phosphate + phosphate</text>
        <dbReference type="Rhea" id="RHEA:34075"/>
        <dbReference type="ChEBI" id="CHEBI:43474"/>
        <dbReference type="ChEBI" id="CHEBI:57597"/>
        <dbReference type="ChEBI" id="CHEBI:57970"/>
        <dbReference type="ChEBI" id="CHEBI:59918"/>
        <dbReference type="EC" id="2.3.1.275"/>
    </reaction>
</comment>
<dbReference type="Pfam" id="PF02660">
    <property type="entry name" value="G3P_acyltransf"/>
    <property type="match status" value="1"/>
</dbReference>
<comment type="function">
    <text evidence="10">Catalyzes the transfer of an acyl group from acyl-phosphate (acyl-PO(4)) to glycerol-3-phosphate (G3P) to form lysophosphatidic acid (LPA). This enzyme utilizes acyl-phosphate as fatty acyl donor, but not acyl-CoA or acyl-ACP.</text>
</comment>
<dbReference type="SMART" id="SM01207">
    <property type="entry name" value="G3P_acyltransf"/>
    <property type="match status" value="1"/>
</dbReference>
<comment type="subunit">
    <text evidence="10">Probably interacts with PlsX.</text>
</comment>
<comment type="caution">
    <text evidence="11">The sequence shown here is derived from an EMBL/GenBank/DDBJ whole genome shotgun (WGS) entry which is preliminary data.</text>
</comment>
<dbReference type="PANTHER" id="PTHR30309">
    <property type="entry name" value="INNER MEMBRANE PROTEIN YGIH"/>
    <property type="match status" value="1"/>
</dbReference>
<dbReference type="EC" id="2.3.1.275" evidence="10"/>
<dbReference type="RefSeq" id="WP_138087176.1">
    <property type="nucleotide sequence ID" value="NZ_VAUV01000011.1"/>
</dbReference>
<evidence type="ECO:0000256" key="4">
    <source>
        <dbReference type="ARBA" id="ARBA00022692"/>
    </source>
</evidence>
<dbReference type="PANTHER" id="PTHR30309:SF0">
    <property type="entry name" value="GLYCEROL-3-PHOSPHATE ACYLTRANSFERASE-RELATED"/>
    <property type="match status" value="1"/>
</dbReference>
<evidence type="ECO:0000256" key="10">
    <source>
        <dbReference type="HAMAP-Rule" id="MF_01043"/>
    </source>
</evidence>
<dbReference type="GO" id="GO:0005886">
    <property type="term" value="C:plasma membrane"/>
    <property type="evidence" value="ECO:0007669"/>
    <property type="project" value="UniProtKB-SubCell"/>
</dbReference>
<feature type="transmembrane region" description="Helical" evidence="10">
    <location>
        <begin position="88"/>
        <end position="111"/>
    </location>
</feature>